<evidence type="ECO:0000313" key="3">
    <source>
        <dbReference type="Proteomes" id="UP000737018"/>
    </source>
</evidence>
<reference evidence="2" key="1">
    <citation type="submission" date="2020-03" db="EMBL/GenBank/DDBJ databases">
        <title>Castanea mollissima Vanexum genome sequencing.</title>
        <authorList>
            <person name="Staton M."/>
        </authorList>
    </citation>
    <scope>NUCLEOTIDE SEQUENCE</scope>
    <source>
        <tissue evidence="2">Leaf</tissue>
    </source>
</reference>
<dbReference type="AlphaFoldDB" id="A0A8J4QER8"/>
<dbReference type="PANTHER" id="PTHR38370:SF1">
    <property type="entry name" value="BETA-1,4-XYLOSIDASE"/>
    <property type="match status" value="1"/>
</dbReference>
<keyword evidence="3" id="KW-1185">Reference proteome</keyword>
<sequence length="105" mass="11866">MEGLIPFLLHAIKKPRPHNNYNRSQSENSTRSYHLLNAAESVSGSSHRRTRSEIQPPTIEFVQQRPGYEYNHSSTVHKRSTSSSSVGSYPSQVPNKATNFTNIHC</sequence>
<proteinExistence type="predicted"/>
<feature type="region of interest" description="Disordered" evidence="1">
    <location>
        <begin position="72"/>
        <end position="105"/>
    </location>
</feature>
<dbReference type="PANTHER" id="PTHR38370">
    <property type="entry name" value="BETA-1,4-XYLOSIDASE"/>
    <property type="match status" value="1"/>
</dbReference>
<evidence type="ECO:0000313" key="2">
    <source>
        <dbReference type="EMBL" id="KAF3952500.1"/>
    </source>
</evidence>
<dbReference type="OrthoDB" id="1929722at2759"/>
<feature type="compositionally biased region" description="Polar residues" evidence="1">
    <location>
        <begin position="92"/>
        <end position="105"/>
    </location>
</feature>
<comment type="caution">
    <text evidence="2">The sequence shown here is derived from an EMBL/GenBank/DDBJ whole genome shotgun (WGS) entry which is preliminary data.</text>
</comment>
<dbReference type="Proteomes" id="UP000737018">
    <property type="component" value="Unassembled WGS sequence"/>
</dbReference>
<gene>
    <name evidence="2" type="ORF">CMV_021948</name>
</gene>
<dbReference type="EMBL" id="JRKL02004480">
    <property type="protein sequence ID" value="KAF3952500.1"/>
    <property type="molecule type" value="Genomic_DNA"/>
</dbReference>
<organism evidence="2 3">
    <name type="scientific">Castanea mollissima</name>
    <name type="common">Chinese chestnut</name>
    <dbReference type="NCBI Taxonomy" id="60419"/>
    <lineage>
        <taxon>Eukaryota</taxon>
        <taxon>Viridiplantae</taxon>
        <taxon>Streptophyta</taxon>
        <taxon>Embryophyta</taxon>
        <taxon>Tracheophyta</taxon>
        <taxon>Spermatophyta</taxon>
        <taxon>Magnoliopsida</taxon>
        <taxon>eudicotyledons</taxon>
        <taxon>Gunneridae</taxon>
        <taxon>Pentapetalae</taxon>
        <taxon>rosids</taxon>
        <taxon>fabids</taxon>
        <taxon>Fagales</taxon>
        <taxon>Fagaceae</taxon>
        <taxon>Castanea</taxon>
    </lineage>
</organism>
<evidence type="ECO:0000256" key="1">
    <source>
        <dbReference type="SAM" id="MobiDB-lite"/>
    </source>
</evidence>
<name>A0A8J4QER8_9ROSI</name>
<feature type="compositionally biased region" description="Low complexity" evidence="1">
    <location>
        <begin position="81"/>
        <end position="91"/>
    </location>
</feature>
<accession>A0A8J4QER8</accession>
<protein>
    <submittedName>
        <fullName evidence="2">Uncharacterized protein</fullName>
    </submittedName>
</protein>